<keyword evidence="4" id="KW-1185">Reference proteome</keyword>
<evidence type="ECO:0000313" key="4">
    <source>
        <dbReference type="Proteomes" id="UP000257136"/>
    </source>
</evidence>
<dbReference type="InterPro" id="IPR008969">
    <property type="entry name" value="CarboxyPept-like_regulatory"/>
</dbReference>
<dbReference type="SUPFAM" id="SSF56935">
    <property type="entry name" value="Porins"/>
    <property type="match status" value="1"/>
</dbReference>
<keyword evidence="1" id="KW-0472">Membrane</keyword>
<dbReference type="InterPro" id="IPR012910">
    <property type="entry name" value="Plug_dom"/>
</dbReference>
<evidence type="ECO:0000256" key="1">
    <source>
        <dbReference type="PROSITE-ProRule" id="PRU01360"/>
    </source>
</evidence>
<dbReference type="NCBIfam" id="TIGR04057">
    <property type="entry name" value="SusC_RagA_signa"/>
    <property type="match status" value="1"/>
</dbReference>
<reference evidence="3 4" key="1">
    <citation type="submission" date="2018-08" db="EMBL/GenBank/DDBJ databases">
        <title>Genomic Encyclopedia of Archaeal and Bacterial Type Strains, Phase II (KMG-II): from individual species to whole genera.</title>
        <authorList>
            <person name="Goeker M."/>
        </authorList>
    </citation>
    <scope>NUCLEOTIDE SEQUENCE [LARGE SCALE GENOMIC DNA]</scope>
    <source>
        <strain evidence="3 4">DSM 100880</strain>
    </source>
</reference>
<dbReference type="InterPro" id="IPR039426">
    <property type="entry name" value="TonB-dep_rcpt-like"/>
</dbReference>
<keyword evidence="1" id="KW-0998">Cell outer membrane</keyword>
<dbReference type="Proteomes" id="UP000257136">
    <property type="component" value="Unassembled WGS sequence"/>
</dbReference>
<dbReference type="InterPro" id="IPR023997">
    <property type="entry name" value="TonB-dep_OMP_SusC/RagA_CS"/>
</dbReference>
<name>A0A3E0E954_9FLAO</name>
<keyword evidence="1" id="KW-0812">Transmembrane</keyword>
<dbReference type="AlphaFoldDB" id="A0A3E0E954"/>
<dbReference type="Gene3D" id="2.170.130.10">
    <property type="entry name" value="TonB-dependent receptor, plug domain"/>
    <property type="match status" value="1"/>
</dbReference>
<proteinExistence type="inferred from homology"/>
<dbReference type="Pfam" id="PF13715">
    <property type="entry name" value="CarbopepD_reg_2"/>
    <property type="match status" value="1"/>
</dbReference>
<accession>A0A3E0E954</accession>
<dbReference type="Gene3D" id="2.60.40.1120">
    <property type="entry name" value="Carboxypeptidase-like, regulatory domain"/>
    <property type="match status" value="1"/>
</dbReference>
<dbReference type="GO" id="GO:0009279">
    <property type="term" value="C:cell outer membrane"/>
    <property type="evidence" value="ECO:0007669"/>
    <property type="project" value="UniProtKB-SubCell"/>
</dbReference>
<evidence type="ECO:0000313" key="3">
    <source>
        <dbReference type="EMBL" id="REG94775.1"/>
    </source>
</evidence>
<dbReference type="InterPro" id="IPR037066">
    <property type="entry name" value="Plug_dom_sf"/>
</dbReference>
<gene>
    <name evidence="3" type="ORF">C8P67_11266</name>
</gene>
<evidence type="ECO:0000259" key="2">
    <source>
        <dbReference type="Pfam" id="PF07715"/>
    </source>
</evidence>
<keyword evidence="1" id="KW-0813">Transport</keyword>
<dbReference type="SUPFAM" id="SSF49464">
    <property type="entry name" value="Carboxypeptidase regulatory domain-like"/>
    <property type="match status" value="1"/>
</dbReference>
<sequence>MKMKTTLKMSSTHLSLFTWSKLKFSMSGLICLFFFLLCAGNIYAQTGNQKNPVKITGKVTDAKGITLPSATVQEKGTKNSVTTDFDGSYTINVSSSQAVLVFTYIGMKATERPLNNATNINVSMAEETNDLQTVVVVGYGTMKKASVVGAISTVKPSLLQVGTARTLGNNLAGQVTGIMAVQRTGEPGFDQSDIKIRGISTFAGGQNPLVLVDGIERNLNDLDPSEIDSFSVLKDAAAGAVYGVRGANGVILINTKRGFVGTPKIQVRTEYSIQEPTKLPRFIGAAPYMSLLNELAVDAGKVQPYSADRISKTANGYDHDLYPDVNWVDAITKDYAYTSRTNLNIAGGSDILRYALTASYYSENGILSADKSLSYDTETRLNRANIRSNVDVNLSKTTLFRLNIGGFLQRLSKGNSSTNDLFNTAFETTPFAHPAIYSDGAIPKVINRPNPWAMNTQQGFNKHTGSKIESLASLEQDLKGITPGLKAKFTYAFDSFSENKVERGKAPNYYNVATERDLDGSLIHELQSYGQDYLGYNKDYEHDYFGNKRVYLEASTTYSRSFGKHDVTGMLLYNQDSYDDGTPPQPYKHQGLAGRASYTFDRKYVGEFNFGYNGSENFAKGQRYGFFPSVSMGWIVSEEKFMEPMTNVFNKIKLRGSYGMAGNDNIGGNRRFAYQTTISDKNNSDYHWGAGQGVKFEGIEEGEIGVTNLTWEKVAKTDIGLELGILNTIDLTVDVFQDKRKDILIRREIIPSQAGILNTPYANMGKMENKGFEVSLNFNKQITTDFSMSWRANFTFVENKVTEKDEADALKGTYRSATGIQHNTLKGYIATGLYTNEDFAVINEDPKIDNVLVPGLPKPTFGKVRPGDIKYEDRNNDGKIDGLDQGFIGGTTDPQIVYGFGNTSKYKQFDFSFFFQGIAKSERIIGGSTFIPGSGEGTLGNVYDNYQDRWTEENPDQNAFYPRLSYGPNINNALPSTWWKKDMSFGRLKSMEFGYSLKKNTAERMRLQGLRVYVSGNNLWYISNFKLWDPELDTSNGLKYPSTRSILFGLDISL</sequence>
<keyword evidence="1" id="KW-1134">Transmembrane beta strand</keyword>
<dbReference type="FunFam" id="2.170.130.10:FF:000003">
    <property type="entry name" value="SusC/RagA family TonB-linked outer membrane protein"/>
    <property type="match status" value="1"/>
</dbReference>
<dbReference type="InterPro" id="IPR023996">
    <property type="entry name" value="TonB-dep_OMP_SusC/RagA"/>
</dbReference>
<dbReference type="Pfam" id="PF07715">
    <property type="entry name" value="Plug"/>
    <property type="match status" value="1"/>
</dbReference>
<dbReference type="EMBL" id="QUNI01000012">
    <property type="protein sequence ID" value="REG94775.1"/>
    <property type="molecule type" value="Genomic_DNA"/>
</dbReference>
<comment type="subcellular location">
    <subcellularLocation>
        <location evidence="1">Cell outer membrane</location>
        <topology evidence="1">Multi-pass membrane protein</topology>
    </subcellularLocation>
</comment>
<feature type="domain" description="TonB-dependent receptor plug" evidence="2">
    <location>
        <begin position="144"/>
        <end position="250"/>
    </location>
</feature>
<protein>
    <submittedName>
        <fullName evidence="3">TonB-linked SusC/RagA family outer membrane protein</fullName>
    </submittedName>
</protein>
<comment type="caution">
    <text evidence="3">The sequence shown here is derived from an EMBL/GenBank/DDBJ whole genome shotgun (WGS) entry which is preliminary data.</text>
</comment>
<comment type="similarity">
    <text evidence="1">Belongs to the TonB-dependent receptor family.</text>
</comment>
<dbReference type="PROSITE" id="PS52016">
    <property type="entry name" value="TONB_DEPENDENT_REC_3"/>
    <property type="match status" value="1"/>
</dbReference>
<organism evidence="3 4">
    <name type="scientific">Flavobacterium aquicola</name>
    <dbReference type="NCBI Taxonomy" id="1682742"/>
    <lineage>
        <taxon>Bacteria</taxon>
        <taxon>Pseudomonadati</taxon>
        <taxon>Bacteroidota</taxon>
        <taxon>Flavobacteriia</taxon>
        <taxon>Flavobacteriales</taxon>
        <taxon>Flavobacteriaceae</taxon>
        <taxon>Flavobacterium</taxon>
    </lineage>
</organism>
<dbReference type="NCBIfam" id="TIGR04056">
    <property type="entry name" value="OMP_RagA_SusC"/>
    <property type="match status" value="1"/>
</dbReference>